<sequence>MGKYGKYEKKYKKEWEQLPTFKDGFQAIEIILNQWLELKTHFSMINNNEKCYTARILMEMYKDETIYMYLIFLKPILRDINTINLQFQQTDANLYDVFVKVYIF</sequence>
<organism evidence="1 2">
    <name type="scientific">Trachymyrmex cornetzi</name>
    <dbReference type="NCBI Taxonomy" id="471704"/>
    <lineage>
        <taxon>Eukaryota</taxon>
        <taxon>Metazoa</taxon>
        <taxon>Ecdysozoa</taxon>
        <taxon>Arthropoda</taxon>
        <taxon>Hexapoda</taxon>
        <taxon>Insecta</taxon>
        <taxon>Pterygota</taxon>
        <taxon>Neoptera</taxon>
        <taxon>Endopterygota</taxon>
        <taxon>Hymenoptera</taxon>
        <taxon>Apocrita</taxon>
        <taxon>Aculeata</taxon>
        <taxon>Formicoidea</taxon>
        <taxon>Formicidae</taxon>
        <taxon>Myrmicinae</taxon>
        <taxon>Trachymyrmex</taxon>
    </lineage>
</organism>
<keyword evidence="2" id="KW-1185">Reference proteome</keyword>
<reference evidence="1 2" key="1">
    <citation type="submission" date="2015-09" db="EMBL/GenBank/DDBJ databases">
        <title>Trachymyrmex cornetzi WGS genome.</title>
        <authorList>
            <person name="Nygaard S."/>
            <person name="Hu H."/>
            <person name="Boomsma J."/>
            <person name="Zhang G."/>
        </authorList>
    </citation>
    <scope>NUCLEOTIDE SEQUENCE [LARGE SCALE GENOMIC DNA]</scope>
    <source>
        <strain evidence="1">Tcor2-1</strain>
        <tissue evidence="1">Whole body</tissue>
    </source>
</reference>
<dbReference type="EMBL" id="KQ978635">
    <property type="protein sequence ID" value="KYN29542.1"/>
    <property type="molecule type" value="Genomic_DNA"/>
</dbReference>
<dbReference type="Proteomes" id="UP000078492">
    <property type="component" value="Unassembled WGS sequence"/>
</dbReference>
<dbReference type="AlphaFoldDB" id="A0A151JQR0"/>
<evidence type="ECO:0000313" key="2">
    <source>
        <dbReference type="Proteomes" id="UP000078492"/>
    </source>
</evidence>
<evidence type="ECO:0000313" key="1">
    <source>
        <dbReference type="EMBL" id="KYN29542.1"/>
    </source>
</evidence>
<name>A0A151JQR0_9HYME</name>
<accession>A0A151JQR0</accession>
<protein>
    <submittedName>
        <fullName evidence="1">Uncharacterized protein</fullName>
    </submittedName>
</protein>
<proteinExistence type="predicted"/>
<gene>
    <name evidence="1" type="ORF">ALC57_01007</name>
</gene>